<organism evidence="2 3">
    <name type="scientific">Funneliformis geosporum</name>
    <dbReference type="NCBI Taxonomy" id="1117311"/>
    <lineage>
        <taxon>Eukaryota</taxon>
        <taxon>Fungi</taxon>
        <taxon>Fungi incertae sedis</taxon>
        <taxon>Mucoromycota</taxon>
        <taxon>Glomeromycotina</taxon>
        <taxon>Glomeromycetes</taxon>
        <taxon>Glomerales</taxon>
        <taxon>Glomeraceae</taxon>
        <taxon>Funneliformis</taxon>
    </lineage>
</organism>
<keyword evidence="3" id="KW-1185">Reference proteome</keyword>
<feature type="non-terminal residue" evidence="2">
    <location>
        <position position="1"/>
    </location>
</feature>
<protein>
    <submittedName>
        <fullName evidence="2">4566_t:CDS:1</fullName>
    </submittedName>
</protein>
<feature type="compositionally biased region" description="Low complexity" evidence="1">
    <location>
        <begin position="33"/>
        <end position="45"/>
    </location>
</feature>
<dbReference type="Proteomes" id="UP001153678">
    <property type="component" value="Unassembled WGS sequence"/>
</dbReference>
<dbReference type="EMBL" id="CAMKVN010019517">
    <property type="protein sequence ID" value="CAI2198771.1"/>
    <property type="molecule type" value="Genomic_DNA"/>
</dbReference>
<accession>A0A9W4X0D0</accession>
<gene>
    <name evidence="2" type="ORF">FWILDA_LOCUS18739</name>
</gene>
<dbReference type="AlphaFoldDB" id="A0A9W4X0D0"/>
<feature type="non-terminal residue" evidence="2">
    <location>
        <position position="86"/>
    </location>
</feature>
<sequence length="86" mass="9800">EIGATFLMLEQKICLISRNTEYNSDVVVEPRQPRQSWQPGQQQFGPGPGLGRRRHEFIGNGTAAMIAMFYLRNNQIPAPNRQNARM</sequence>
<name>A0A9W4X0D0_9GLOM</name>
<proteinExistence type="predicted"/>
<feature type="region of interest" description="Disordered" evidence="1">
    <location>
        <begin position="31"/>
        <end position="50"/>
    </location>
</feature>
<evidence type="ECO:0000313" key="3">
    <source>
        <dbReference type="Proteomes" id="UP001153678"/>
    </source>
</evidence>
<comment type="caution">
    <text evidence="2">The sequence shown here is derived from an EMBL/GenBank/DDBJ whole genome shotgun (WGS) entry which is preliminary data.</text>
</comment>
<evidence type="ECO:0000256" key="1">
    <source>
        <dbReference type="SAM" id="MobiDB-lite"/>
    </source>
</evidence>
<evidence type="ECO:0000313" key="2">
    <source>
        <dbReference type="EMBL" id="CAI2198771.1"/>
    </source>
</evidence>
<reference evidence="2" key="1">
    <citation type="submission" date="2022-08" db="EMBL/GenBank/DDBJ databases">
        <authorList>
            <person name="Kallberg Y."/>
            <person name="Tangrot J."/>
            <person name="Rosling A."/>
        </authorList>
    </citation>
    <scope>NUCLEOTIDE SEQUENCE</scope>
    <source>
        <strain evidence="2">Wild A</strain>
    </source>
</reference>